<dbReference type="SUPFAM" id="SSF46955">
    <property type="entry name" value="Putative DNA-binding domain"/>
    <property type="match status" value="1"/>
</dbReference>
<evidence type="ECO:0000259" key="1">
    <source>
        <dbReference type="Pfam" id="PF12728"/>
    </source>
</evidence>
<gene>
    <name evidence="2" type="ORF">GCM10023203_07330</name>
</gene>
<name>A0ABP9DWP5_9PSEU</name>
<dbReference type="Pfam" id="PF12728">
    <property type="entry name" value="HTH_17"/>
    <property type="match status" value="1"/>
</dbReference>
<reference evidence="3" key="1">
    <citation type="journal article" date="2019" name="Int. J. Syst. Evol. Microbiol.">
        <title>The Global Catalogue of Microorganisms (GCM) 10K type strain sequencing project: providing services to taxonomists for standard genome sequencing and annotation.</title>
        <authorList>
            <consortium name="The Broad Institute Genomics Platform"/>
            <consortium name="The Broad Institute Genome Sequencing Center for Infectious Disease"/>
            <person name="Wu L."/>
            <person name="Ma J."/>
        </authorList>
    </citation>
    <scope>NUCLEOTIDE SEQUENCE [LARGE SCALE GENOMIC DNA]</scope>
    <source>
        <strain evidence="3">JCM 17983</strain>
    </source>
</reference>
<keyword evidence="3" id="KW-1185">Reference proteome</keyword>
<sequence>MQGDELLKKLADRSDDPVSLNDIPALQVYTVRQVAAALGINLGITYELIRKGEIPAKRLGRRWLVPREAFHAWLSEVSAVAS</sequence>
<dbReference type="InterPro" id="IPR009061">
    <property type="entry name" value="DNA-bd_dom_put_sf"/>
</dbReference>
<proteinExistence type="predicted"/>
<comment type="caution">
    <text evidence="2">The sequence shown here is derived from an EMBL/GenBank/DDBJ whole genome shotgun (WGS) entry which is preliminary data.</text>
</comment>
<accession>A0ABP9DWP5</accession>
<dbReference type="Proteomes" id="UP001500457">
    <property type="component" value="Unassembled WGS sequence"/>
</dbReference>
<dbReference type="NCBIfam" id="TIGR01764">
    <property type="entry name" value="excise"/>
    <property type="match status" value="1"/>
</dbReference>
<organism evidence="2 3">
    <name type="scientific">Actinomycetospora straminea</name>
    <dbReference type="NCBI Taxonomy" id="663607"/>
    <lineage>
        <taxon>Bacteria</taxon>
        <taxon>Bacillati</taxon>
        <taxon>Actinomycetota</taxon>
        <taxon>Actinomycetes</taxon>
        <taxon>Pseudonocardiales</taxon>
        <taxon>Pseudonocardiaceae</taxon>
        <taxon>Actinomycetospora</taxon>
    </lineage>
</organism>
<dbReference type="EMBL" id="BAABHQ010000001">
    <property type="protein sequence ID" value="GAA4862283.1"/>
    <property type="molecule type" value="Genomic_DNA"/>
</dbReference>
<evidence type="ECO:0000313" key="2">
    <source>
        <dbReference type="EMBL" id="GAA4862283.1"/>
    </source>
</evidence>
<protein>
    <recommendedName>
        <fullName evidence="1">Helix-turn-helix domain-containing protein</fullName>
    </recommendedName>
</protein>
<dbReference type="InterPro" id="IPR010093">
    <property type="entry name" value="SinI_DNA-bd"/>
</dbReference>
<feature type="domain" description="Helix-turn-helix" evidence="1">
    <location>
        <begin position="28"/>
        <end position="76"/>
    </location>
</feature>
<evidence type="ECO:0000313" key="3">
    <source>
        <dbReference type="Proteomes" id="UP001500457"/>
    </source>
</evidence>
<dbReference type="InterPro" id="IPR041657">
    <property type="entry name" value="HTH_17"/>
</dbReference>
<dbReference type="RefSeq" id="WP_274232744.1">
    <property type="nucleotide sequence ID" value="NZ_BAABHQ010000001.1"/>
</dbReference>